<dbReference type="InterPro" id="IPR027065">
    <property type="entry name" value="Lon_Prtase"/>
</dbReference>
<dbReference type="GO" id="GO:0004176">
    <property type="term" value="F:ATP-dependent peptidase activity"/>
    <property type="evidence" value="ECO:0007669"/>
    <property type="project" value="UniProtKB-UniRule"/>
</dbReference>
<proteinExistence type="inferred from homology"/>
<feature type="domain" description="Lon proteolytic" evidence="3">
    <location>
        <begin position="338"/>
        <end position="439"/>
    </location>
</feature>
<keyword evidence="1" id="KW-0645">Protease</keyword>
<gene>
    <name evidence="4" type="ORF">CSA55_04015</name>
</gene>
<feature type="active site" evidence="1">
    <location>
        <position position="387"/>
    </location>
</feature>
<dbReference type="Gene3D" id="2.30.42.10">
    <property type="match status" value="1"/>
</dbReference>
<evidence type="ECO:0000313" key="5">
    <source>
        <dbReference type="Proteomes" id="UP000230914"/>
    </source>
</evidence>
<comment type="similarity">
    <text evidence="1">Belongs to the peptidase S16 family.</text>
</comment>
<comment type="catalytic activity">
    <reaction evidence="1">
        <text>Hydrolysis of proteins in presence of ATP.</text>
        <dbReference type="EC" id="3.4.21.53"/>
    </reaction>
</comment>
<comment type="caution">
    <text evidence="4">The sequence shown here is derived from an EMBL/GenBank/DDBJ whole genome shotgun (WGS) entry which is preliminary data.</text>
</comment>
<dbReference type="Proteomes" id="UP000230914">
    <property type="component" value="Unassembled WGS sequence"/>
</dbReference>
<keyword evidence="2" id="KW-1133">Transmembrane helix</keyword>
<feature type="transmembrane region" description="Helical" evidence="2">
    <location>
        <begin position="75"/>
        <end position="97"/>
    </location>
</feature>
<dbReference type="InterPro" id="IPR020568">
    <property type="entry name" value="Ribosomal_Su5_D2-typ_SF"/>
</dbReference>
<keyword evidence="1" id="KW-0720">Serine protease</keyword>
<keyword evidence="2" id="KW-0812">Transmembrane</keyword>
<dbReference type="InterPro" id="IPR036034">
    <property type="entry name" value="PDZ_sf"/>
</dbReference>
<dbReference type="AlphaFoldDB" id="A0A2G6K8S8"/>
<keyword evidence="1" id="KW-0378">Hydrolase</keyword>
<dbReference type="GO" id="GO:0006508">
    <property type="term" value="P:proteolysis"/>
    <property type="evidence" value="ECO:0007669"/>
    <property type="project" value="UniProtKB-KW"/>
</dbReference>
<evidence type="ECO:0000313" key="4">
    <source>
        <dbReference type="EMBL" id="PIE32108.1"/>
    </source>
</evidence>
<dbReference type="Gene3D" id="3.30.230.10">
    <property type="match status" value="1"/>
</dbReference>
<evidence type="ECO:0000256" key="2">
    <source>
        <dbReference type="SAM" id="Phobius"/>
    </source>
</evidence>
<feature type="active site" evidence="1">
    <location>
        <position position="342"/>
    </location>
</feature>
<dbReference type="EC" id="3.4.21.53" evidence="1"/>
<evidence type="ECO:0000256" key="1">
    <source>
        <dbReference type="PROSITE-ProRule" id="PRU01122"/>
    </source>
</evidence>
<dbReference type="GO" id="GO:0004252">
    <property type="term" value="F:serine-type endopeptidase activity"/>
    <property type="evidence" value="ECO:0007669"/>
    <property type="project" value="UniProtKB-UniRule"/>
</dbReference>
<protein>
    <recommendedName>
        <fullName evidence="1">endopeptidase La</fullName>
        <ecNumber evidence="1">3.4.21.53</ecNumber>
    </recommendedName>
</protein>
<organism evidence="4 5">
    <name type="scientific">Ilumatobacter coccineus</name>
    <dbReference type="NCBI Taxonomy" id="467094"/>
    <lineage>
        <taxon>Bacteria</taxon>
        <taxon>Bacillati</taxon>
        <taxon>Actinomycetota</taxon>
        <taxon>Acidimicrobiia</taxon>
        <taxon>Acidimicrobiales</taxon>
        <taxon>Ilumatobacteraceae</taxon>
        <taxon>Ilumatobacter</taxon>
    </lineage>
</organism>
<evidence type="ECO:0000259" key="3">
    <source>
        <dbReference type="PROSITE" id="PS51786"/>
    </source>
</evidence>
<accession>A0A2G6K8S8</accession>
<dbReference type="GO" id="GO:0030163">
    <property type="term" value="P:protein catabolic process"/>
    <property type="evidence" value="ECO:0007669"/>
    <property type="project" value="InterPro"/>
</dbReference>
<dbReference type="SUPFAM" id="SSF54211">
    <property type="entry name" value="Ribosomal protein S5 domain 2-like"/>
    <property type="match status" value="1"/>
</dbReference>
<dbReference type="SUPFAM" id="SSF50156">
    <property type="entry name" value="PDZ domain-like"/>
    <property type="match status" value="1"/>
</dbReference>
<name>A0A2G6K8S8_9ACTN</name>
<dbReference type="InterPro" id="IPR008269">
    <property type="entry name" value="Lon_proteolytic"/>
</dbReference>
<dbReference type="PANTHER" id="PTHR10046">
    <property type="entry name" value="ATP DEPENDENT LON PROTEASE FAMILY MEMBER"/>
    <property type="match status" value="1"/>
</dbReference>
<dbReference type="InterPro" id="IPR014721">
    <property type="entry name" value="Ribsml_uS5_D2-typ_fold_subgr"/>
</dbReference>
<reference evidence="4 5" key="1">
    <citation type="submission" date="2017-10" db="EMBL/GenBank/DDBJ databases">
        <title>Novel microbial diversity and functional potential in the marine mammal oral microbiome.</title>
        <authorList>
            <person name="Dudek N.K."/>
            <person name="Sun C.L."/>
            <person name="Burstein D."/>
            <person name="Kantor R.S."/>
            <person name="Aliaga Goltsman D.S."/>
            <person name="Bik E.M."/>
            <person name="Thomas B.C."/>
            <person name="Banfield J.F."/>
            <person name="Relman D.A."/>
        </authorList>
    </citation>
    <scope>NUCLEOTIDE SEQUENCE [LARGE SCALE GENOMIC DNA]</scope>
    <source>
        <strain evidence="4">DOLJORAL78_61_10</strain>
    </source>
</reference>
<keyword evidence="2" id="KW-0472">Membrane</keyword>
<sequence>MPVGGDVGSRGTLGWLLACCRQPIARRPTRANPLIRIARTVSSVREDARVTDTQFMTLPGSDRSEPVAVPRWRRWLTAVVSVVSFAVLVAVPVASLLPSTLVARSYNARLQVDQEAPFALVPGRAQPVDELVSLGELGAVADRYPSEGDFYFVTVRESRQSMLSWVLSGGEEVVDFLTREDKYGFRTPTQQRTLSLASMRTSEQVAEYVALQEVGYEPKLVPGEVLIEQMVCLEANPEGTACTRWSPSDEVLDPGDKILSVGGVDVANVDELITVLEGYSASDEVTMTIDRPGTGVIEVAVPLTSAPDDPDRTIVGFYPFDTAQIELPFELDIDTGAIGGPSAGLAFTLTLIDELTPGELTGGQRVAVTGTIRLDGSVGPIGGLRQKAASVAQAGVEVFLVPTAQGEEGIEAARRVVGDQVEIIPVADLDEALAALEARGGTPLDPDDLS</sequence>
<dbReference type="GO" id="GO:0005524">
    <property type="term" value="F:ATP binding"/>
    <property type="evidence" value="ECO:0007669"/>
    <property type="project" value="InterPro"/>
</dbReference>
<dbReference type="Pfam" id="PF05362">
    <property type="entry name" value="Lon_C"/>
    <property type="match status" value="1"/>
</dbReference>
<dbReference type="EMBL" id="PDSL01000053">
    <property type="protein sequence ID" value="PIE32108.1"/>
    <property type="molecule type" value="Genomic_DNA"/>
</dbReference>
<dbReference type="PROSITE" id="PS51786">
    <property type="entry name" value="LON_PROTEOLYTIC"/>
    <property type="match status" value="1"/>
</dbReference>